<comment type="caution">
    <text evidence="1">The sequence shown here is derived from an EMBL/GenBank/DDBJ whole genome shotgun (WGS) entry which is preliminary data.</text>
</comment>
<protein>
    <submittedName>
        <fullName evidence="1">Type VI secretion protein</fullName>
    </submittedName>
</protein>
<evidence type="ECO:0000313" key="2">
    <source>
        <dbReference type="Proteomes" id="UP000035963"/>
    </source>
</evidence>
<gene>
    <name evidence="1" type="ORF">EOS_35915</name>
</gene>
<dbReference type="Pfam" id="PF13665">
    <property type="entry name" value="Tox-PAAR-like"/>
    <property type="match status" value="1"/>
</dbReference>
<sequence length="138" mass="13807">MFMLNNGGAMALAVPDVCITPVPTPVGPVPTPLPYPNMATTAMADPGGVVAKVLVVGMPALNMGSKITMTLGDQPGSQGGVISHKVMGEMNFLLGSSTVMVGGKPAVRLTALTGHNGAPPNAEGAVIAPSQTIVMVMT</sequence>
<keyword evidence="2" id="KW-1185">Reference proteome</keyword>
<organism evidence="1 2">
    <name type="scientific">Caballeronia mineralivorans PML1(12)</name>
    <dbReference type="NCBI Taxonomy" id="908627"/>
    <lineage>
        <taxon>Bacteria</taxon>
        <taxon>Pseudomonadati</taxon>
        <taxon>Pseudomonadota</taxon>
        <taxon>Betaproteobacteria</taxon>
        <taxon>Burkholderiales</taxon>
        <taxon>Burkholderiaceae</taxon>
        <taxon>Caballeronia</taxon>
    </lineage>
</organism>
<dbReference type="PATRIC" id="fig|908627.4.peg.8028"/>
<name>A0A0J1CKZ5_9BURK</name>
<reference evidence="1 2" key="1">
    <citation type="journal article" date="2015" name="Genome Announc.">
        <title>Draft Genome Sequence of Burkholderia sp. Strain PML1(12), an Ectomycorrhizosphere-Inhabiting Bacterium with Effective Mineral-Weathering Ability.</title>
        <authorList>
            <person name="Uroz S."/>
            <person name="Oger P."/>
        </authorList>
    </citation>
    <scope>NUCLEOTIDE SEQUENCE [LARGE SCALE GENOMIC DNA]</scope>
    <source>
        <strain evidence="2">PML1(12)</strain>
    </source>
</reference>
<dbReference type="AlphaFoldDB" id="A0A0J1CKZ5"/>
<dbReference type="CDD" id="cd14740">
    <property type="entry name" value="PAAR_4"/>
    <property type="match status" value="1"/>
</dbReference>
<dbReference type="Proteomes" id="UP000035963">
    <property type="component" value="Unassembled WGS sequence"/>
</dbReference>
<accession>A0A0J1CKZ5</accession>
<dbReference type="RefSeq" id="WP_047896980.1">
    <property type="nucleotide sequence ID" value="NZ_AEJF01000219.1"/>
</dbReference>
<dbReference type="EMBL" id="AEJF01000219">
    <property type="protein sequence ID" value="KLU21435.1"/>
    <property type="molecule type" value="Genomic_DNA"/>
</dbReference>
<proteinExistence type="predicted"/>
<evidence type="ECO:0000313" key="1">
    <source>
        <dbReference type="EMBL" id="KLU21435.1"/>
    </source>
</evidence>
<dbReference type="OrthoDB" id="5513456at2"/>